<dbReference type="EMBL" id="JAHLFG010000078">
    <property type="protein sequence ID" value="MBU3827268.1"/>
    <property type="molecule type" value="Genomic_DNA"/>
</dbReference>
<dbReference type="Pfam" id="PF01232">
    <property type="entry name" value="Mannitol_dh"/>
    <property type="match status" value="1"/>
</dbReference>
<evidence type="ECO:0000256" key="2">
    <source>
        <dbReference type="ARBA" id="ARBA00023027"/>
    </source>
</evidence>
<dbReference type="EC" id="1.1.1.58" evidence="5"/>
<dbReference type="Pfam" id="PF08125">
    <property type="entry name" value="Mannitol_dh_C"/>
    <property type="match status" value="1"/>
</dbReference>
<dbReference type="GO" id="GO:0009026">
    <property type="term" value="F:tagaturonate reductase activity"/>
    <property type="evidence" value="ECO:0007669"/>
    <property type="project" value="UniProtKB-EC"/>
</dbReference>
<dbReference type="GO" id="GO:0005829">
    <property type="term" value="C:cytosol"/>
    <property type="evidence" value="ECO:0007669"/>
    <property type="project" value="TreeGrafter"/>
</dbReference>
<name>A0A9E2NSJ8_9GAMM</name>
<dbReference type="GO" id="GO:0008926">
    <property type="term" value="F:mannitol-1-phosphate 5-dehydrogenase activity"/>
    <property type="evidence" value="ECO:0007669"/>
    <property type="project" value="TreeGrafter"/>
</dbReference>
<evidence type="ECO:0000313" key="6">
    <source>
        <dbReference type="Proteomes" id="UP000824150"/>
    </source>
</evidence>
<dbReference type="InterPro" id="IPR036291">
    <property type="entry name" value="NAD(P)-bd_dom_sf"/>
</dbReference>
<reference evidence="5" key="1">
    <citation type="journal article" date="2021" name="PeerJ">
        <title>Extensive microbial diversity within the chicken gut microbiome revealed by metagenomics and culture.</title>
        <authorList>
            <person name="Gilroy R."/>
            <person name="Ravi A."/>
            <person name="Getino M."/>
            <person name="Pursley I."/>
            <person name="Horton D.L."/>
            <person name="Alikhan N.F."/>
            <person name="Baker D."/>
            <person name="Gharbi K."/>
            <person name="Hall N."/>
            <person name="Watson M."/>
            <person name="Adriaenssens E.M."/>
            <person name="Foster-Nyarko E."/>
            <person name="Jarju S."/>
            <person name="Secka A."/>
            <person name="Antonio M."/>
            <person name="Oren A."/>
            <person name="Chaudhuri R.R."/>
            <person name="La Ragione R."/>
            <person name="Hildebrand F."/>
            <person name="Pallen M.J."/>
        </authorList>
    </citation>
    <scope>NUCLEOTIDE SEQUENCE</scope>
    <source>
        <strain evidence="5">687</strain>
    </source>
</reference>
<accession>A0A9E2NSJ8</accession>
<protein>
    <submittedName>
        <fullName evidence="5">Tagaturonate reductase</fullName>
        <ecNumber evidence="5">1.1.1.58</ecNumber>
    </submittedName>
</protein>
<dbReference type="GO" id="GO:0019592">
    <property type="term" value="P:mannitol catabolic process"/>
    <property type="evidence" value="ECO:0007669"/>
    <property type="project" value="TreeGrafter"/>
</dbReference>
<feature type="domain" description="Mannitol dehydrogenase N-terminal" evidence="3">
    <location>
        <begin position="19"/>
        <end position="259"/>
    </location>
</feature>
<evidence type="ECO:0000259" key="3">
    <source>
        <dbReference type="Pfam" id="PF01232"/>
    </source>
</evidence>
<dbReference type="InterPro" id="IPR013118">
    <property type="entry name" value="Mannitol_DH_C"/>
</dbReference>
<dbReference type="Gene3D" id="3.40.50.720">
    <property type="entry name" value="NAD(P)-binding Rossmann-like Domain"/>
    <property type="match status" value="1"/>
</dbReference>
<evidence type="ECO:0000259" key="4">
    <source>
        <dbReference type="Pfam" id="PF08125"/>
    </source>
</evidence>
<dbReference type="InterPro" id="IPR013131">
    <property type="entry name" value="Mannitol_DH_N"/>
</dbReference>
<organism evidence="5 6">
    <name type="scientific">Candidatus Anaerobiospirillum merdipullorum</name>
    <dbReference type="NCBI Taxonomy" id="2838450"/>
    <lineage>
        <taxon>Bacteria</taxon>
        <taxon>Pseudomonadati</taxon>
        <taxon>Pseudomonadota</taxon>
        <taxon>Gammaproteobacteria</taxon>
        <taxon>Aeromonadales</taxon>
        <taxon>Succinivibrionaceae</taxon>
        <taxon>Anaerobiospirillum</taxon>
    </lineage>
</organism>
<dbReference type="PANTHER" id="PTHR30524:SF0">
    <property type="entry name" value="ALTRONATE OXIDOREDUCTASE-RELATED"/>
    <property type="match status" value="1"/>
</dbReference>
<dbReference type="Gene3D" id="1.10.1040.10">
    <property type="entry name" value="N-(1-d-carboxylethyl)-l-norvaline Dehydrogenase, domain 2"/>
    <property type="match status" value="1"/>
</dbReference>
<dbReference type="AlphaFoldDB" id="A0A9E2NSJ8"/>
<evidence type="ECO:0000256" key="1">
    <source>
        <dbReference type="ARBA" id="ARBA00023002"/>
    </source>
</evidence>
<dbReference type="InterPro" id="IPR008927">
    <property type="entry name" value="6-PGluconate_DH-like_C_sf"/>
</dbReference>
<comment type="caution">
    <text evidence="5">The sequence shown here is derived from an EMBL/GenBank/DDBJ whole genome shotgun (WGS) entry which is preliminary data.</text>
</comment>
<sequence length="498" mass="54896">MNKLDLNLYPELKSDLKIKVMQFGEGNFLRGFIDWMVYKLNQQGLFNGRILAIQPTPRGRVLPKLLEQDCLYTTILHGIKDGKEVEEIERINSIAAGLNPYTQWPQVLEAATSPDLQFIFSNTTEAGITYDKCDYSETNAPLSFPAKLTIVLYARFKAFKDKCQCGGGLTIMPCELLDDNGTKLKNIVLQHAADWNLGDEFKAYLEEDCRFLNTLVDRVVSGYPVALAQEYEQKLGYSDSLMTCGETFGFMAIEGDAAVEELLPFAKGGLNVVTAPDITPYRLRKVRILNGAHTSNVPAAFLAGLDTVDQMMAHPITGPFVRSVVFDEIIPAVNLDKGMLQSFAEDVMNRFADPSMHHQLASILMNCTSKVKARVIPSILDARAKGVLPKKLCFALAAYMALYAKADGVPVKVQRAEGKSGEFNDDAYAVEALTKAWQSYQKTEASALFTVKAVLSDTKLWGSDLSSDVDLTACTAKLTHAVITDGVLPTMQALLEQN</sequence>
<reference evidence="5" key="2">
    <citation type="submission" date="2021-04" db="EMBL/GenBank/DDBJ databases">
        <authorList>
            <person name="Gilroy R."/>
        </authorList>
    </citation>
    <scope>NUCLEOTIDE SEQUENCE</scope>
    <source>
        <strain evidence="5">687</strain>
    </source>
</reference>
<proteinExistence type="predicted"/>
<dbReference type="SUPFAM" id="SSF51735">
    <property type="entry name" value="NAD(P)-binding Rossmann-fold domains"/>
    <property type="match status" value="1"/>
</dbReference>
<dbReference type="NCBIfam" id="NF002969">
    <property type="entry name" value="PRK03643.1"/>
    <property type="match status" value="1"/>
</dbReference>
<keyword evidence="2" id="KW-0520">NAD</keyword>
<dbReference type="Proteomes" id="UP000824150">
    <property type="component" value="Unassembled WGS sequence"/>
</dbReference>
<dbReference type="InterPro" id="IPR013328">
    <property type="entry name" value="6PGD_dom2"/>
</dbReference>
<gene>
    <name evidence="5" type="ORF">IAA31_07240</name>
</gene>
<evidence type="ECO:0000313" key="5">
    <source>
        <dbReference type="EMBL" id="MBU3827268.1"/>
    </source>
</evidence>
<feature type="domain" description="Mannitol dehydrogenase C-terminal" evidence="4">
    <location>
        <begin position="277"/>
        <end position="473"/>
    </location>
</feature>
<keyword evidence="1 5" id="KW-0560">Oxidoreductase</keyword>
<dbReference type="SUPFAM" id="SSF48179">
    <property type="entry name" value="6-phosphogluconate dehydrogenase C-terminal domain-like"/>
    <property type="match status" value="1"/>
</dbReference>
<dbReference type="PANTHER" id="PTHR30524">
    <property type="entry name" value="MANNITOL-1-PHOSPHATE 5-DEHYDROGENASE"/>
    <property type="match status" value="1"/>
</dbReference>